<keyword evidence="2 7" id="KW-0028">Amino-acid biosynthesis</keyword>
<comment type="function">
    <text evidence="7">Catalyzes the NADPH-dependent reduction of L-glutamate 5-phosphate into L-glutamate 5-semialdehyde and phosphate. The product spontaneously undergoes cyclization to form 1-pyrroline-5-carboxylate.</text>
</comment>
<evidence type="ECO:0000256" key="1">
    <source>
        <dbReference type="ARBA" id="ARBA00004985"/>
    </source>
</evidence>
<comment type="pathway">
    <text evidence="1 7">Amino-acid biosynthesis; L-proline biosynthesis; L-glutamate 5-semialdehyde from L-glutamate: step 2/2.</text>
</comment>
<evidence type="ECO:0000256" key="4">
    <source>
        <dbReference type="ARBA" id="ARBA00022857"/>
    </source>
</evidence>
<dbReference type="InterPro" id="IPR016162">
    <property type="entry name" value="Ald_DH_N"/>
</dbReference>
<comment type="caution">
    <text evidence="9">The sequence shown here is derived from an EMBL/GenBank/DDBJ whole genome shotgun (WGS) entry which is preliminary data.</text>
</comment>
<keyword evidence="5 7" id="KW-0560">Oxidoreductase</keyword>
<dbReference type="AlphaFoldDB" id="A0A1H9RQE3"/>
<organism evidence="9 10">
    <name type="scientific">Salisediminibacterium halotolerans</name>
    <dbReference type="NCBI Taxonomy" id="517425"/>
    <lineage>
        <taxon>Bacteria</taxon>
        <taxon>Bacillati</taxon>
        <taxon>Bacillota</taxon>
        <taxon>Bacilli</taxon>
        <taxon>Bacillales</taxon>
        <taxon>Bacillaceae</taxon>
        <taxon>Salisediminibacterium</taxon>
    </lineage>
</organism>
<dbReference type="Pfam" id="PF00171">
    <property type="entry name" value="Aldedh"/>
    <property type="match status" value="1"/>
</dbReference>
<dbReference type="GO" id="GO:0050661">
    <property type="term" value="F:NADP binding"/>
    <property type="evidence" value="ECO:0007669"/>
    <property type="project" value="InterPro"/>
</dbReference>
<dbReference type="STRING" id="1464123.SAMN05444126_10554"/>
<keyword evidence="3 7" id="KW-0641">Proline biosynthesis</keyword>
<comment type="subcellular location">
    <subcellularLocation>
        <location evidence="7">Cytoplasm</location>
    </subcellularLocation>
</comment>
<dbReference type="CDD" id="cd07079">
    <property type="entry name" value="ALDH_F18-19_ProA-GPR"/>
    <property type="match status" value="1"/>
</dbReference>
<accession>A0A1H9RQE3</accession>
<dbReference type="EMBL" id="FOGV01000005">
    <property type="protein sequence ID" value="SER74992.1"/>
    <property type="molecule type" value="Genomic_DNA"/>
</dbReference>
<dbReference type="InterPro" id="IPR016163">
    <property type="entry name" value="Ald_DH_C"/>
</dbReference>
<dbReference type="EC" id="1.2.1.41" evidence="7"/>
<evidence type="ECO:0000313" key="10">
    <source>
        <dbReference type="Proteomes" id="UP000199318"/>
    </source>
</evidence>
<keyword evidence="4 7" id="KW-0521">NADP</keyword>
<dbReference type="PROSITE" id="PS01223">
    <property type="entry name" value="PROA"/>
    <property type="match status" value="1"/>
</dbReference>
<protein>
    <recommendedName>
        <fullName evidence="7">Gamma-glutamyl phosphate reductase</fullName>
        <shortName evidence="7">GPR</shortName>
        <ecNumber evidence="7">1.2.1.41</ecNumber>
    </recommendedName>
    <alternativeName>
        <fullName evidence="7">Glutamate-5-semialdehyde dehydrogenase</fullName>
    </alternativeName>
    <alternativeName>
        <fullName evidence="7">Glutamyl-gamma-semialdehyde dehydrogenase</fullName>
        <shortName evidence="7">GSA dehydrogenase</shortName>
    </alternativeName>
</protein>
<dbReference type="GO" id="GO:0005737">
    <property type="term" value="C:cytoplasm"/>
    <property type="evidence" value="ECO:0007669"/>
    <property type="project" value="UniProtKB-SubCell"/>
</dbReference>
<comment type="catalytic activity">
    <reaction evidence="6 7">
        <text>L-glutamate 5-semialdehyde + phosphate + NADP(+) = L-glutamyl 5-phosphate + NADPH + H(+)</text>
        <dbReference type="Rhea" id="RHEA:19541"/>
        <dbReference type="ChEBI" id="CHEBI:15378"/>
        <dbReference type="ChEBI" id="CHEBI:43474"/>
        <dbReference type="ChEBI" id="CHEBI:57783"/>
        <dbReference type="ChEBI" id="CHEBI:58066"/>
        <dbReference type="ChEBI" id="CHEBI:58274"/>
        <dbReference type="ChEBI" id="CHEBI:58349"/>
        <dbReference type="EC" id="1.2.1.41"/>
    </reaction>
</comment>
<dbReference type="UniPathway" id="UPA00098">
    <property type="reaction ID" value="UER00360"/>
</dbReference>
<dbReference type="Gene3D" id="3.40.605.10">
    <property type="entry name" value="Aldehyde Dehydrogenase, Chain A, domain 1"/>
    <property type="match status" value="1"/>
</dbReference>
<keyword evidence="10" id="KW-1185">Reference proteome</keyword>
<evidence type="ECO:0000256" key="7">
    <source>
        <dbReference type="HAMAP-Rule" id="MF_00412"/>
    </source>
</evidence>
<evidence type="ECO:0000256" key="3">
    <source>
        <dbReference type="ARBA" id="ARBA00022650"/>
    </source>
</evidence>
<feature type="domain" description="Aldehyde dehydrogenase" evidence="8">
    <location>
        <begin position="3"/>
        <end position="283"/>
    </location>
</feature>
<dbReference type="PANTHER" id="PTHR11063:SF8">
    <property type="entry name" value="DELTA-1-PYRROLINE-5-CARBOXYLATE SYNTHASE"/>
    <property type="match status" value="1"/>
</dbReference>
<evidence type="ECO:0000313" key="9">
    <source>
        <dbReference type="EMBL" id="SER74992.1"/>
    </source>
</evidence>
<name>A0A1H9RQE3_9BACI</name>
<gene>
    <name evidence="7" type="primary">proA</name>
    <name evidence="9" type="ORF">SAMN05444126_10554</name>
</gene>
<dbReference type="NCBIfam" id="TIGR00407">
    <property type="entry name" value="proA"/>
    <property type="match status" value="1"/>
</dbReference>
<dbReference type="NCBIfam" id="NF001221">
    <property type="entry name" value="PRK00197.1"/>
    <property type="match status" value="1"/>
</dbReference>
<evidence type="ECO:0000259" key="8">
    <source>
        <dbReference type="Pfam" id="PF00171"/>
    </source>
</evidence>
<dbReference type="PIRSF" id="PIRSF000151">
    <property type="entry name" value="GPR"/>
    <property type="match status" value="1"/>
</dbReference>
<evidence type="ECO:0000256" key="5">
    <source>
        <dbReference type="ARBA" id="ARBA00023002"/>
    </source>
</evidence>
<dbReference type="InterPro" id="IPR020593">
    <property type="entry name" value="G-glutamylP_reductase_CS"/>
</dbReference>
<dbReference type="InterPro" id="IPR015590">
    <property type="entry name" value="Aldehyde_DH_dom"/>
</dbReference>
<dbReference type="RefSeq" id="WP_093072219.1">
    <property type="nucleotide sequence ID" value="NZ_FOGV01000005.1"/>
</dbReference>
<dbReference type="Proteomes" id="UP000199318">
    <property type="component" value="Unassembled WGS sequence"/>
</dbReference>
<dbReference type="InterPro" id="IPR016161">
    <property type="entry name" value="Ald_DH/histidinol_DH"/>
</dbReference>
<reference evidence="10" key="1">
    <citation type="submission" date="2016-10" db="EMBL/GenBank/DDBJ databases">
        <authorList>
            <person name="de Groot N.N."/>
        </authorList>
    </citation>
    <scope>NUCLEOTIDE SEQUENCE [LARGE SCALE GENOMIC DNA]</scope>
    <source>
        <strain evidence="10">10nlg</strain>
    </source>
</reference>
<evidence type="ECO:0000256" key="6">
    <source>
        <dbReference type="ARBA" id="ARBA00049024"/>
    </source>
</evidence>
<dbReference type="Gene3D" id="3.40.309.10">
    <property type="entry name" value="Aldehyde Dehydrogenase, Chain A, domain 2"/>
    <property type="match status" value="1"/>
</dbReference>
<dbReference type="OrthoDB" id="9809970at2"/>
<dbReference type="InterPro" id="IPR012134">
    <property type="entry name" value="Glu-5-SA_DH"/>
</dbReference>
<dbReference type="GO" id="GO:0004350">
    <property type="term" value="F:glutamate-5-semialdehyde dehydrogenase activity"/>
    <property type="evidence" value="ECO:0007669"/>
    <property type="project" value="UniProtKB-UniRule"/>
</dbReference>
<keyword evidence="7" id="KW-0963">Cytoplasm</keyword>
<dbReference type="HAMAP" id="MF_00412">
    <property type="entry name" value="ProA"/>
    <property type="match status" value="1"/>
</dbReference>
<proteinExistence type="inferred from homology"/>
<dbReference type="FunFam" id="3.40.309.10:FF:000006">
    <property type="entry name" value="Gamma-glutamyl phosphate reductase"/>
    <property type="match status" value="1"/>
</dbReference>
<dbReference type="GO" id="GO:0055129">
    <property type="term" value="P:L-proline biosynthetic process"/>
    <property type="evidence" value="ECO:0007669"/>
    <property type="project" value="UniProtKB-UniRule"/>
</dbReference>
<dbReference type="PANTHER" id="PTHR11063">
    <property type="entry name" value="GLUTAMATE SEMIALDEHYDE DEHYDROGENASE"/>
    <property type="match status" value="1"/>
</dbReference>
<dbReference type="InterPro" id="IPR000965">
    <property type="entry name" value="GPR_dom"/>
</dbReference>
<evidence type="ECO:0000256" key="2">
    <source>
        <dbReference type="ARBA" id="ARBA00022605"/>
    </source>
</evidence>
<dbReference type="SUPFAM" id="SSF53720">
    <property type="entry name" value="ALDH-like"/>
    <property type="match status" value="1"/>
</dbReference>
<comment type="similarity">
    <text evidence="7">Belongs to the gamma-glutamyl phosphate reductase family.</text>
</comment>
<sequence>MSSEVKQKTDQAQASVVAMSKASTDIKHEALENLASCLDKNRSEVLAANTEDVERGKSNGLSAALIDRLTLTDQRLDDIIDAIYHLVDLPDPIGTVKSENKRPNGLTIQEKTVPLGVIGMIYEARPNVTVDAASLAIKTGNTILLRGSSSTLSSNRVLTEIIQTGLEKAGLPAHAVQLIEDTERTALKEMFTMHGDIDVLIPRGGAALINQVVNESSVPVIETGAGNCHVYIDESADRDMAVQITVNAKTQRPSVCNACETVVVHERWAAHHLPRLIESLEEHGVTIVGDEQSRSYSEAILPASEEDFAAEFLDLKLAVKVAADLPDAVEHIRRYSTKHSEAIISQNNENVKTFFASIDAATLYHNASTRFTDGFEFGFGAEIGISTQKLHARGPMGLPALTTIQYHVFGDGQTK</sequence>